<dbReference type="GO" id="GO:0005886">
    <property type="term" value="C:plasma membrane"/>
    <property type="evidence" value="ECO:0007669"/>
    <property type="project" value="UniProtKB-SubCell"/>
</dbReference>
<feature type="domain" description="Glycine transporter" evidence="8">
    <location>
        <begin position="13"/>
        <end position="85"/>
    </location>
</feature>
<evidence type="ECO:0000313" key="10">
    <source>
        <dbReference type="Proteomes" id="UP000000310"/>
    </source>
</evidence>
<accession>F0SEV5</accession>
<comment type="subcellular location">
    <subcellularLocation>
        <location evidence="1">Cell membrane</location>
        <topology evidence="1">Multi-pass membrane protein</topology>
    </subcellularLocation>
</comment>
<dbReference type="eggNOG" id="COG2860">
    <property type="taxonomic scope" value="Bacteria"/>
</dbReference>
<keyword evidence="4 7" id="KW-0812">Transmembrane</keyword>
<dbReference type="KEGG" id="psn:Pedsa_2476"/>
<organism evidence="9 10">
    <name type="scientific">Pseudopedobacter saltans (strain ATCC 51119 / DSM 12145 / JCM 21818 / CCUG 39354 / LMG 10337 / NBRC 100064 / NCIMB 13643)</name>
    <name type="common">Pedobacter saltans</name>
    <dbReference type="NCBI Taxonomy" id="762903"/>
    <lineage>
        <taxon>Bacteria</taxon>
        <taxon>Pseudomonadati</taxon>
        <taxon>Bacteroidota</taxon>
        <taxon>Sphingobacteriia</taxon>
        <taxon>Sphingobacteriales</taxon>
        <taxon>Sphingobacteriaceae</taxon>
        <taxon>Pseudopedobacter</taxon>
    </lineage>
</organism>
<evidence type="ECO:0000259" key="8">
    <source>
        <dbReference type="Pfam" id="PF03458"/>
    </source>
</evidence>
<evidence type="ECO:0000256" key="6">
    <source>
        <dbReference type="ARBA" id="ARBA00023136"/>
    </source>
</evidence>
<dbReference type="EMBL" id="CP002545">
    <property type="protein sequence ID" value="ADY53021.1"/>
    <property type="molecule type" value="Genomic_DNA"/>
</dbReference>
<dbReference type="Proteomes" id="UP000000310">
    <property type="component" value="Chromosome"/>
</dbReference>
<dbReference type="Pfam" id="PF03458">
    <property type="entry name" value="Gly_transporter"/>
    <property type="match status" value="2"/>
</dbReference>
<reference evidence="9 10" key="1">
    <citation type="journal article" date="2011" name="Stand. Genomic Sci.">
        <title>Complete genome sequence of the gliding, heparinolytic Pedobacter saltans type strain (113).</title>
        <authorList>
            <person name="Liolios K."/>
            <person name="Sikorski J."/>
            <person name="Lu M."/>
            <person name="Nolan M."/>
            <person name="Lapidus A."/>
            <person name="Lucas S."/>
            <person name="Hammon N."/>
            <person name="Deshpande S."/>
            <person name="Cheng J.F."/>
            <person name="Tapia R."/>
            <person name="Han C."/>
            <person name="Goodwin L."/>
            <person name="Pitluck S."/>
            <person name="Huntemann M."/>
            <person name="Ivanova N."/>
            <person name="Pagani I."/>
            <person name="Mavromatis K."/>
            <person name="Ovchinikova G."/>
            <person name="Pati A."/>
            <person name="Chen A."/>
            <person name="Palaniappan K."/>
            <person name="Land M."/>
            <person name="Hauser L."/>
            <person name="Brambilla E.M."/>
            <person name="Kotsyurbenko O."/>
            <person name="Rohde M."/>
            <person name="Tindall B.J."/>
            <person name="Abt B."/>
            <person name="Goker M."/>
            <person name="Detter J.C."/>
            <person name="Woyke T."/>
            <person name="Bristow J."/>
            <person name="Eisen J.A."/>
            <person name="Markowitz V."/>
            <person name="Hugenholtz P."/>
            <person name="Klenk H.P."/>
            <person name="Kyrpides N.C."/>
        </authorList>
    </citation>
    <scope>NUCLEOTIDE SEQUENCE [LARGE SCALE GENOMIC DNA]</scope>
    <source>
        <strain evidence="10">ATCC 51119 / DSM 12145 / JCM 21818 / LMG 10337 / NBRC 100064 / NCIMB 13643</strain>
    </source>
</reference>
<feature type="transmembrane region" description="Helical" evidence="7">
    <location>
        <begin position="178"/>
        <end position="195"/>
    </location>
</feature>
<gene>
    <name evidence="9" type="ordered locus">Pedsa_2476</name>
</gene>
<dbReference type="STRING" id="762903.Pedsa_2476"/>
<sequence>MDFYSLLIENIIIICGTFSYAVSGAFAAMQKRLDAFGVIIVAFVTAVGGGTLRDLVIGDTPVFWIKEPSYTFVIVVAALLSMFFWKNVKRFKKTLFLFDTLGLGFFTILGIQKGLAHNLDPGSCILLGTFTGCFGGIARDMLINNIPIIFRKEIYATACILGGAFYFVLDALNVENSISELLTISLIVVIRIVAVRKQLVLPRFY</sequence>
<evidence type="ECO:0000256" key="4">
    <source>
        <dbReference type="ARBA" id="ARBA00022692"/>
    </source>
</evidence>
<keyword evidence="10" id="KW-1185">Reference proteome</keyword>
<name>F0SEV5_PSESL</name>
<dbReference type="PANTHER" id="PTHR30506">
    <property type="entry name" value="INNER MEMBRANE PROTEIN"/>
    <property type="match status" value="1"/>
</dbReference>
<feature type="transmembrane region" description="Helical" evidence="7">
    <location>
        <begin position="6"/>
        <end position="28"/>
    </location>
</feature>
<feature type="transmembrane region" description="Helical" evidence="7">
    <location>
        <begin position="69"/>
        <end position="88"/>
    </location>
</feature>
<evidence type="ECO:0000256" key="5">
    <source>
        <dbReference type="ARBA" id="ARBA00022989"/>
    </source>
</evidence>
<proteinExistence type="inferred from homology"/>
<feature type="transmembrane region" description="Helical" evidence="7">
    <location>
        <begin position="124"/>
        <end position="142"/>
    </location>
</feature>
<keyword evidence="3" id="KW-1003">Cell membrane</keyword>
<evidence type="ECO:0000256" key="7">
    <source>
        <dbReference type="SAM" id="Phobius"/>
    </source>
</evidence>
<keyword evidence="5 7" id="KW-1133">Transmembrane helix</keyword>
<dbReference type="PANTHER" id="PTHR30506:SF3">
    <property type="entry name" value="UPF0126 INNER MEMBRANE PROTEIN YADS-RELATED"/>
    <property type="match status" value="1"/>
</dbReference>
<evidence type="ECO:0000256" key="3">
    <source>
        <dbReference type="ARBA" id="ARBA00022475"/>
    </source>
</evidence>
<comment type="similarity">
    <text evidence="2">Belongs to the UPF0126 family.</text>
</comment>
<reference evidence="10" key="2">
    <citation type="submission" date="2011-02" db="EMBL/GenBank/DDBJ databases">
        <title>The complete genome of Pedobacter saltans DSM 12145.</title>
        <authorList>
            <consortium name="US DOE Joint Genome Institute (JGI-PGF)"/>
            <person name="Lucas S."/>
            <person name="Copeland A."/>
            <person name="Lapidus A."/>
            <person name="Bruce D."/>
            <person name="Goodwin L."/>
            <person name="Pitluck S."/>
            <person name="Kyrpides N."/>
            <person name="Mavromatis K."/>
            <person name="Pagani I."/>
            <person name="Ivanova N."/>
            <person name="Ovchinnikova G."/>
            <person name="Lu M."/>
            <person name="Detter J.C."/>
            <person name="Han C."/>
            <person name="Land M."/>
            <person name="Hauser L."/>
            <person name="Markowitz V."/>
            <person name="Cheng J.-F."/>
            <person name="Hugenholtz P."/>
            <person name="Woyke T."/>
            <person name="Wu D."/>
            <person name="Tindall B."/>
            <person name="Pomrenke H.G."/>
            <person name="Brambilla E."/>
            <person name="Klenk H.-P."/>
            <person name="Eisen J.A."/>
        </authorList>
    </citation>
    <scope>NUCLEOTIDE SEQUENCE [LARGE SCALE GENOMIC DNA]</scope>
    <source>
        <strain evidence="10">ATCC 51119 / DSM 12145 / JCM 21818 / LMG 10337 / NBRC 100064 / NCIMB 13643</strain>
    </source>
</reference>
<dbReference type="HOGENOM" id="CLU_064906_2_1_10"/>
<feature type="transmembrane region" description="Helical" evidence="7">
    <location>
        <begin position="154"/>
        <end position="172"/>
    </location>
</feature>
<dbReference type="RefSeq" id="WP_013633506.1">
    <property type="nucleotide sequence ID" value="NC_015177.1"/>
</dbReference>
<dbReference type="InterPro" id="IPR005115">
    <property type="entry name" value="Gly_transporter"/>
</dbReference>
<feature type="transmembrane region" description="Helical" evidence="7">
    <location>
        <begin position="95"/>
        <end position="112"/>
    </location>
</feature>
<protein>
    <submittedName>
        <fullName evidence="9">Uncharacterized protein family UPF0126</fullName>
    </submittedName>
</protein>
<evidence type="ECO:0000313" key="9">
    <source>
        <dbReference type="EMBL" id="ADY53021.1"/>
    </source>
</evidence>
<keyword evidence="6 7" id="KW-0472">Membrane</keyword>
<feature type="transmembrane region" description="Helical" evidence="7">
    <location>
        <begin position="35"/>
        <end position="57"/>
    </location>
</feature>
<dbReference type="OrthoDB" id="9791874at2"/>
<dbReference type="AlphaFoldDB" id="F0SEV5"/>
<feature type="domain" description="Glycine transporter" evidence="8">
    <location>
        <begin position="97"/>
        <end position="170"/>
    </location>
</feature>
<evidence type="ECO:0000256" key="1">
    <source>
        <dbReference type="ARBA" id="ARBA00004651"/>
    </source>
</evidence>
<evidence type="ECO:0000256" key="2">
    <source>
        <dbReference type="ARBA" id="ARBA00008193"/>
    </source>
</evidence>